<dbReference type="NCBIfam" id="NF045726">
    <property type="entry name" value="XXplasma_LP"/>
    <property type="match status" value="1"/>
</dbReference>
<dbReference type="InterPro" id="IPR054816">
    <property type="entry name" value="Lipoprotein_mollicutes-type_CS"/>
</dbReference>
<keyword evidence="1" id="KW-0732">Signal</keyword>
<evidence type="ECO:0000313" key="2">
    <source>
        <dbReference type="EMBL" id="ATX70743.1"/>
    </source>
</evidence>
<protein>
    <recommendedName>
        <fullName evidence="4">Lipoprotein</fullName>
    </recommendedName>
</protein>
<feature type="chain" id="PRO_5013390483" description="Lipoprotein" evidence="1">
    <location>
        <begin position="24"/>
        <end position="203"/>
    </location>
</feature>
<dbReference type="RefSeq" id="WP_100254307.1">
    <property type="nucleotide sequence ID" value="NZ_CP015819.1"/>
</dbReference>
<evidence type="ECO:0008006" key="4">
    <source>
        <dbReference type="Google" id="ProtNLM"/>
    </source>
</evidence>
<organism evidence="2 3">
    <name type="scientific">Spiroplasma clarkii</name>
    <dbReference type="NCBI Taxonomy" id="2139"/>
    <lineage>
        <taxon>Bacteria</taxon>
        <taxon>Bacillati</taxon>
        <taxon>Mycoplasmatota</taxon>
        <taxon>Mollicutes</taxon>
        <taxon>Entomoplasmatales</taxon>
        <taxon>Spiroplasmataceae</taxon>
        <taxon>Spiroplasma</taxon>
    </lineage>
</organism>
<sequence length="203" mass="23142">MKKILGMLAVIGLTASTATSVVACKPDKPDKPEGVVETIPLPKNPTTKEELVTLINTDAQTINTKINELFVKIKPLLDEHKDVSEAIYFVEEFKDSEDIQDAIIGQYTIMAINAKTALFLAKYTPTDQVKFFNENKENLQKIEFDLTFTEIDHEDGLKSEYIEKFVNRIAGDPDLMKSITDKTKERLKKNIEWIRDDKFQKVD</sequence>
<dbReference type="EMBL" id="CP024870">
    <property type="protein sequence ID" value="ATX70743.1"/>
    <property type="molecule type" value="Genomic_DNA"/>
</dbReference>
<reference evidence="2 3" key="1">
    <citation type="submission" date="2017-11" db="EMBL/GenBank/DDBJ databases">
        <title>Complete genome sequence of Spiroplasma clarkii CN-5 (DSM 19994).</title>
        <authorList>
            <person name="Tsai Y.-M."/>
            <person name="Chang A."/>
            <person name="Lo W.-S."/>
            <person name="Kuo C.-H."/>
        </authorList>
    </citation>
    <scope>NUCLEOTIDE SEQUENCE [LARGE SCALE GENOMIC DNA]</scope>
    <source>
        <strain evidence="2 3">CN-5</strain>
    </source>
</reference>
<evidence type="ECO:0000256" key="1">
    <source>
        <dbReference type="SAM" id="SignalP"/>
    </source>
</evidence>
<gene>
    <name evidence="2" type="ORF">SCLAR_v1c04190</name>
</gene>
<name>A0A1Y0L0V3_9MOLU</name>
<feature type="signal peptide" evidence="1">
    <location>
        <begin position="1"/>
        <end position="23"/>
    </location>
</feature>
<dbReference type="NCBIfam" id="NF038029">
    <property type="entry name" value="LP_plasma"/>
    <property type="match status" value="1"/>
</dbReference>
<proteinExistence type="predicted"/>
<keyword evidence="3" id="KW-1185">Reference proteome</keyword>
<dbReference type="KEGG" id="scla:SCLARK_00656"/>
<accession>A0A1Y0L0V3</accession>
<dbReference type="AlphaFoldDB" id="A0A1Y0L0V3"/>
<dbReference type="PROSITE" id="PS51257">
    <property type="entry name" value="PROKAR_LIPOPROTEIN"/>
    <property type="match status" value="1"/>
</dbReference>
<evidence type="ECO:0000313" key="3">
    <source>
        <dbReference type="Proteomes" id="UP000231179"/>
    </source>
</evidence>
<dbReference type="Proteomes" id="UP000231179">
    <property type="component" value="Chromosome"/>
</dbReference>